<reference evidence="3" key="1">
    <citation type="submission" date="2021-03" db="EMBL/GenBank/DDBJ databases">
        <authorList>
            <person name="Tagirdzhanova G."/>
        </authorList>
    </citation>
    <scope>NUCLEOTIDE SEQUENCE</scope>
</reference>
<evidence type="ECO:0000313" key="4">
    <source>
        <dbReference type="Proteomes" id="UP000664534"/>
    </source>
</evidence>
<sequence length="254" mass="28808">MDPFSLVVGITGLLSLASQTIKLTKAYVQSTKHAKDTATEMLQELDVLHFNLSHLDKLLKSEEVARPFDPTSVLVSSTNACRTKLTTIYHKLDGAGQSRLKQLVWPLSKDDHQETIIQLRAFSQWIQFSLTVDGCALLSKTSAEVLAILTKQLDTFRLLGDVDRRTRSIEQSLTNQAQMLRDDRAVEEREKALNWLSTVKHEQKHHDVRMPRMDGTGEWLLNEVAFRSWRDNSRSRDNVLWCHGIQGSGKSVLA</sequence>
<accession>A0A8H3FZA4</accession>
<dbReference type="Pfam" id="PF24883">
    <property type="entry name" value="NPHP3_N"/>
    <property type="match status" value="1"/>
</dbReference>
<gene>
    <name evidence="3" type="ORF">IMSHALPRED_009001</name>
</gene>
<name>A0A8H3FZA4_9LECA</name>
<proteinExistence type="predicted"/>
<comment type="caution">
    <text evidence="3">The sequence shown here is derived from an EMBL/GenBank/DDBJ whole genome shotgun (WGS) entry which is preliminary data.</text>
</comment>
<evidence type="ECO:0000259" key="2">
    <source>
        <dbReference type="Pfam" id="PF24883"/>
    </source>
</evidence>
<keyword evidence="4" id="KW-1185">Reference proteome</keyword>
<dbReference type="AlphaFoldDB" id="A0A8H3FZA4"/>
<evidence type="ECO:0000256" key="1">
    <source>
        <dbReference type="ARBA" id="ARBA00022737"/>
    </source>
</evidence>
<feature type="domain" description="Nephrocystin 3-like N-terminal" evidence="2">
    <location>
        <begin position="215"/>
        <end position="254"/>
    </location>
</feature>
<keyword evidence="1" id="KW-0677">Repeat</keyword>
<organism evidence="3 4">
    <name type="scientific">Imshaugia aleurites</name>
    <dbReference type="NCBI Taxonomy" id="172621"/>
    <lineage>
        <taxon>Eukaryota</taxon>
        <taxon>Fungi</taxon>
        <taxon>Dikarya</taxon>
        <taxon>Ascomycota</taxon>
        <taxon>Pezizomycotina</taxon>
        <taxon>Lecanoromycetes</taxon>
        <taxon>OSLEUM clade</taxon>
        <taxon>Lecanoromycetidae</taxon>
        <taxon>Lecanorales</taxon>
        <taxon>Lecanorineae</taxon>
        <taxon>Parmeliaceae</taxon>
        <taxon>Imshaugia</taxon>
    </lineage>
</organism>
<dbReference type="InterPro" id="IPR056884">
    <property type="entry name" value="NPHP3-like_N"/>
</dbReference>
<dbReference type="EMBL" id="CAJPDT010000067">
    <property type="protein sequence ID" value="CAF9932835.1"/>
    <property type="molecule type" value="Genomic_DNA"/>
</dbReference>
<dbReference type="PANTHER" id="PTHR10039:SF15">
    <property type="entry name" value="NACHT DOMAIN-CONTAINING PROTEIN"/>
    <property type="match status" value="1"/>
</dbReference>
<dbReference type="PANTHER" id="PTHR10039">
    <property type="entry name" value="AMELOGENIN"/>
    <property type="match status" value="1"/>
</dbReference>
<protein>
    <recommendedName>
        <fullName evidence="2">Nephrocystin 3-like N-terminal domain-containing protein</fullName>
    </recommendedName>
</protein>
<dbReference type="Proteomes" id="UP000664534">
    <property type="component" value="Unassembled WGS sequence"/>
</dbReference>
<dbReference type="OrthoDB" id="448455at2759"/>
<evidence type="ECO:0000313" key="3">
    <source>
        <dbReference type="EMBL" id="CAF9932835.1"/>
    </source>
</evidence>